<dbReference type="Proteomes" id="UP000605568">
    <property type="component" value="Unassembled WGS sequence"/>
</dbReference>
<name>A0ABQ3M2S5_9PSEU</name>
<dbReference type="InterPro" id="IPR023635">
    <property type="entry name" value="Peptide_deformylase"/>
</dbReference>
<evidence type="ECO:0000256" key="2">
    <source>
        <dbReference type="ARBA" id="ARBA00022723"/>
    </source>
</evidence>
<dbReference type="PANTHER" id="PTHR10458:SF2">
    <property type="entry name" value="PEPTIDE DEFORMYLASE, MITOCHONDRIAL"/>
    <property type="match status" value="1"/>
</dbReference>
<dbReference type="Pfam" id="PF01327">
    <property type="entry name" value="Pep_deformylase"/>
    <property type="match status" value="1"/>
</dbReference>
<evidence type="ECO:0000256" key="3">
    <source>
        <dbReference type="ARBA" id="ARBA00022801"/>
    </source>
</evidence>
<sequence>MDQRLFIWDIHDDQGIRHVGHIANPVVNALPAVFRTSIGANEGCLSVPGPYRDLVRASRATVRGQDKNGRPLVIEATGYFARCVLHETDHLNGTLYIDHLSPTQREDALAEMEVKRDAVLADRVTRAKSLGW</sequence>
<dbReference type="PRINTS" id="PR01576">
    <property type="entry name" value="PDEFORMYLASE"/>
</dbReference>
<keyword evidence="4" id="KW-0648">Protein biosynthesis</keyword>
<reference evidence="8" key="1">
    <citation type="journal article" date="2019" name="Int. J. Syst. Evol. Microbiol.">
        <title>The Global Catalogue of Microorganisms (GCM) 10K type strain sequencing project: providing services to taxonomists for standard genome sequencing and annotation.</title>
        <authorList>
            <consortium name="The Broad Institute Genomics Platform"/>
            <consortium name="The Broad Institute Genome Sequencing Center for Infectious Disease"/>
            <person name="Wu L."/>
            <person name="Ma J."/>
        </authorList>
    </citation>
    <scope>NUCLEOTIDE SEQUENCE [LARGE SCALE GENOMIC DNA]</scope>
    <source>
        <strain evidence="8">CGMCC 4.7367</strain>
    </source>
</reference>
<protein>
    <recommendedName>
        <fullName evidence="9">Peptide deformylase</fullName>
    </recommendedName>
</protein>
<evidence type="ECO:0000256" key="4">
    <source>
        <dbReference type="ARBA" id="ARBA00022917"/>
    </source>
</evidence>
<evidence type="ECO:0000256" key="1">
    <source>
        <dbReference type="ARBA" id="ARBA00010759"/>
    </source>
</evidence>
<dbReference type="SUPFAM" id="SSF56420">
    <property type="entry name" value="Peptide deformylase"/>
    <property type="match status" value="1"/>
</dbReference>
<accession>A0ABQ3M2S5</accession>
<evidence type="ECO:0008006" key="9">
    <source>
        <dbReference type="Google" id="ProtNLM"/>
    </source>
</evidence>
<keyword evidence="8" id="KW-1185">Reference proteome</keyword>
<dbReference type="Gene3D" id="3.90.45.10">
    <property type="entry name" value="Peptide deformylase"/>
    <property type="match status" value="1"/>
</dbReference>
<dbReference type="InterPro" id="IPR036821">
    <property type="entry name" value="Peptide_deformylase_sf"/>
</dbReference>
<comment type="caution">
    <text evidence="7">The sequence shown here is derived from an EMBL/GenBank/DDBJ whole genome shotgun (WGS) entry which is preliminary data.</text>
</comment>
<keyword evidence="2" id="KW-0479">Metal-binding</keyword>
<comment type="similarity">
    <text evidence="1">Belongs to the polypeptide deformylase family.</text>
</comment>
<keyword evidence="5" id="KW-0408">Iron</keyword>
<organism evidence="7 8">
    <name type="scientific">Lentzea cavernae</name>
    <dbReference type="NCBI Taxonomy" id="2020703"/>
    <lineage>
        <taxon>Bacteria</taxon>
        <taxon>Bacillati</taxon>
        <taxon>Actinomycetota</taxon>
        <taxon>Actinomycetes</taxon>
        <taxon>Pseudonocardiales</taxon>
        <taxon>Pseudonocardiaceae</taxon>
        <taxon>Lentzea</taxon>
    </lineage>
</organism>
<proteinExistence type="inferred from homology"/>
<keyword evidence="3" id="KW-0378">Hydrolase</keyword>
<comment type="function">
    <text evidence="6">Removes the formyl group from the N-terminal Met of newly synthesized proteins.</text>
</comment>
<dbReference type="PANTHER" id="PTHR10458">
    <property type="entry name" value="PEPTIDE DEFORMYLASE"/>
    <property type="match status" value="1"/>
</dbReference>
<evidence type="ECO:0000313" key="8">
    <source>
        <dbReference type="Proteomes" id="UP000605568"/>
    </source>
</evidence>
<evidence type="ECO:0000256" key="6">
    <source>
        <dbReference type="ARBA" id="ARBA00037114"/>
    </source>
</evidence>
<evidence type="ECO:0000313" key="7">
    <source>
        <dbReference type="EMBL" id="GHH32268.1"/>
    </source>
</evidence>
<evidence type="ECO:0000256" key="5">
    <source>
        <dbReference type="ARBA" id="ARBA00023004"/>
    </source>
</evidence>
<dbReference type="EMBL" id="BNAR01000002">
    <property type="protein sequence ID" value="GHH32268.1"/>
    <property type="molecule type" value="Genomic_DNA"/>
</dbReference>
<gene>
    <name evidence="7" type="ORF">GCM10017774_12920</name>
</gene>
<dbReference type="PIRSF" id="PIRSF004749">
    <property type="entry name" value="Pep_def"/>
    <property type="match status" value="1"/>
</dbReference>